<evidence type="ECO:0000256" key="1">
    <source>
        <dbReference type="SAM" id="MobiDB-lite"/>
    </source>
</evidence>
<organism evidence="2 3">
    <name type="scientific">Rangifer tarandus platyrhynchus</name>
    <name type="common">Svalbard reindeer</name>
    <dbReference type="NCBI Taxonomy" id="3082113"/>
    <lineage>
        <taxon>Eukaryota</taxon>
        <taxon>Metazoa</taxon>
        <taxon>Chordata</taxon>
        <taxon>Craniata</taxon>
        <taxon>Vertebrata</taxon>
        <taxon>Euteleostomi</taxon>
        <taxon>Mammalia</taxon>
        <taxon>Eutheria</taxon>
        <taxon>Laurasiatheria</taxon>
        <taxon>Artiodactyla</taxon>
        <taxon>Ruminantia</taxon>
        <taxon>Pecora</taxon>
        <taxon>Cervidae</taxon>
        <taxon>Odocoileinae</taxon>
        <taxon>Rangifer</taxon>
    </lineage>
</organism>
<evidence type="ECO:0000313" key="2">
    <source>
        <dbReference type="EMBL" id="CAI9175537.1"/>
    </source>
</evidence>
<name>A0ABN8ZNN8_RANTA</name>
<keyword evidence="3" id="KW-1185">Reference proteome</keyword>
<protein>
    <submittedName>
        <fullName evidence="2">Uncharacterized protein</fullName>
    </submittedName>
</protein>
<feature type="region of interest" description="Disordered" evidence="1">
    <location>
        <begin position="64"/>
        <end position="112"/>
    </location>
</feature>
<dbReference type="Proteomes" id="UP001176941">
    <property type="component" value="Chromosome 5"/>
</dbReference>
<dbReference type="EMBL" id="OX459941">
    <property type="protein sequence ID" value="CAI9175537.1"/>
    <property type="molecule type" value="Genomic_DNA"/>
</dbReference>
<reference evidence="2" key="1">
    <citation type="submission" date="2023-04" db="EMBL/GenBank/DDBJ databases">
        <authorList>
            <consortium name="ELIXIR-Norway"/>
        </authorList>
    </citation>
    <scope>NUCLEOTIDE SEQUENCE [LARGE SCALE GENOMIC DNA]</scope>
</reference>
<proteinExistence type="predicted"/>
<accession>A0ABN8ZNN8</accession>
<gene>
    <name evidence="2" type="ORF">MRATA1EN1_LOCUS24499</name>
</gene>
<evidence type="ECO:0000313" key="3">
    <source>
        <dbReference type="Proteomes" id="UP001176941"/>
    </source>
</evidence>
<sequence length="112" mass="12071">MSKNKRGIAQELSCCPLWSSPGTGSRFGAESGCDRFLTRPREPHRDVCARTRWLRKALAFLAAKPKSGARRRDPAQSGPAVSPPVDAARPAGSDARRSALAAIPQPHEAVLR</sequence>